<dbReference type="AlphaFoldDB" id="A0A9J5WBC4"/>
<gene>
    <name evidence="1" type="ORF">H5410_062603</name>
</gene>
<organism evidence="1 2">
    <name type="scientific">Solanum commersonii</name>
    <name type="common">Commerson's wild potato</name>
    <name type="synonym">Commerson's nightshade</name>
    <dbReference type="NCBI Taxonomy" id="4109"/>
    <lineage>
        <taxon>Eukaryota</taxon>
        <taxon>Viridiplantae</taxon>
        <taxon>Streptophyta</taxon>
        <taxon>Embryophyta</taxon>
        <taxon>Tracheophyta</taxon>
        <taxon>Spermatophyta</taxon>
        <taxon>Magnoliopsida</taxon>
        <taxon>eudicotyledons</taxon>
        <taxon>Gunneridae</taxon>
        <taxon>Pentapetalae</taxon>
        <taxon>asterids</taxon>
        <taxon>lamiids</taxon>
        <taxon>Solanales</taxon>
        <taxon>Solanaceae</taxon>
        <taxon>Solanoideae</taxon>
        <taxon>Solaneae</taxon>
        <taxon>Solanum</taxon>
    </lineage>
</organism>
<protein>
    <submittedName>
        <fullName evidence="1">Uncharacterized protein</fullName>
    </submittedName>
</protein>
<evidence type="ECO:0000313" key="2">
    <source>
        <dbReference type="Proteomes" id="UP000824120"/>
    </source>
</evidence>
<dbReference type="EMBL" id="JACXVP010000012">
    <property type="protein sequence ID" value="KAG5572837.1"/>
    <property type="molecule type" value="Genomic_DNA"/>
</dbReference>
<comment type="caution">
    <text evidence="1">The sequence shown here is derived from an EMBL/GenBank/DDBJ whole genome shotgun (WGS) entry which is preliminary data.</text>
</comment>
<proteinExistence type="predicted"/>
<evidence type="ECO:0000313" key="1">
    <source>
        <dbReference type="EMBL" id="KAG5572837.1"/>
    </source>
</evidence>
<sequence length="120" mass="13234">MQVAIGDSKIGTLVLLAISNGQRCSEDSMCGCEDNVESMRLGNLLETVNKGLRSNVYIRRRTRTSLKLEFRSISKEGCKGNILEKKIIVELYYGAIAKLLKKMNAKASMGAPKSPLLLKI</sequence>
<reference evidence="1 2" key="1">
    <citation type="submission" date="2020-09" db="EMBL/GenBank/DDBJ databases">
        <title>De no assembly of potato wild relative species, Solanum commersonii.</title>
        <authorList>
            <person name="Cho K."/>
        </authorList>
    </citation>
    <scope>NUCLEOTIDE SEQUENCE [LARGE SCALE GENOMIC DNA]</scope>
    <source>
        <strain evidence="1">LZ3.2</strain>
        <tissue evidence="1">Leaf</tissue>
    </source>
</reference>
<keyword evidence="2" id="KW-1185">Reference proteome</keyword>
<name>A0A9J5WBC4_SOLCO</name>
<dbReference type="Proteomes" id="UP000824120">
    <property type="component" value="Chromosome 12"/>
</dbReference>
<accession>A0A9J5WBC4</accession>